<dbReference type="InterPro" id="IPR036259">
    <property type="entry name" value="MFS_trans_sf"/>
</dbReference>
<dbReference type="Gene3D" id="1.20.1250.20">
    <property type="entry name" value="MFS general substrate transporter like domains"/>
    <property type="match status" value="1"/>
</dbReference>
<name>X7Z3L9_MYCXE</name>
<evidence type="ECO:0000313" key="2">
    <source>
        <dbReference type="EMBL" id="EUA14067.1"/>
    </source>
</evidence>
<accession>X7Z3L9</accession>
<gene>
    <name evidence="2" type="ORF">I553_7187</name>
</gene>
<feature type="compositionally biased region" description="Basic residues" evidence="1">
    <location>
        <begin position="122"/>
        <end position="132"/>
    </location>
</feature>
<dbReference type="EMBL" id="JAOB01000081">
    <property type="protein sequence ID" value="EUA14067.1"/>
    <property type="molecule type" value="Genomic_DNA"/>
</dbReference>
<dbReference type="SUPFAM" id="SSF103473">
    <property type="entry name" value="MFS general substrate transporter"/>
    <property type="match status" value="1"/>
</dbReference>
<dbReference type="PANTHER" id="PTHR23527">
    <property type="entry name" value="BLL3282 PROTEIN"/>
    <property type="match status" value="1"/>
</dbReference>
<feature type="compositionally biased region" description="Basic residues" evidence="1">
    <location>
        <begin position="141"/>
        <end position="150"/>
    </location>
</feature>
<feature type="region of interest" description="Disordered" evidence="1">
    <location>
        <begin position="121"/>
        <end position="150"/>
    </location>
</feature>
<reference evidence="2" key="1">
    <citation type="submission" date="2014-01" db="EMBL/GenBank/DDBJ databases">
        <authorList>
            <person name="Brown-Elliot B."/>
            <person name="Wallace R."/>
            <person name="Lenaerts A."/>
            <person name="Ordway D."/>
            <person name="DeGroote M.A."/>
            <person name="Parker T."/>
            <person name="Sizemore C."/>
            <person name="Tallon L.J."/>
            <person name="Sadzewicz L.K."/>
            <person name="Sengamalay N."/>
            <person name="Fraser C.M."/>
            <person name="Hine E."/>
            <person name="Shefchek K.A."/>
            <person name="Das S.P."/>
            <person name="Tettelin H."/>
        </authorList>
    </citation>
    <scope>NUCLEOTIDE SEQUENCE [LARGE SCALE GENOMIC DNA]</scope>
    <source>
        <strain evidence="2">4042</strain>
    </source>
</reference>
<organism evidence="2">
    <name type="scientific">Mycobacterium xenopi 4042</name>
    <dbReference type="NCBI Taxonomy" id="1299334"/>
    <lineage>
        <taxon>Bacteria</taxon>
        <taxon>Bacillati</taxon>
        <taxon>Actinomycetota</taxon>
        <taxon>Actinomycetes</taxon>
        <taxon>Mycobacteriales</taxon>
        <taxon>Mycobacteriaceae</taxon>
        <taxon>Mycobacterium</taxon>
    </lineage>
</organism>
<evidence type="ECO:0000256" key="1">
    <source>
        <dbReference type="SAM" id="MobiDB-lite"/>
    </source>
</evidence>
<dbReference type="AlphaFoldDB" id="X7Z3L9"/>
<evidence type="ECO:0008006" key="3">
    <source>
        <dbReference type="Google" id="ProtNLM"/>
    </source>
</evidence>
<protein>
    <recommendedName>
        <fullName evidence="3">Major Facilitator Superfamily protein</fullName>
    </recommendedName>
</protein>
<dbReference type="InterPro" id="IPR052952">
    <property type="entry name" value="MFS-Transporter"/>
</dbReference>
<dbReference type="PATRIC" id="fig|1299334.3.peg.8947"/>
<comment type="caution">
    <text evidence="2">The sequence shown here is derived from an EMBL/GenBank/DDBJ whole genome shotgun (WGS) entry which is preliminary data.</text>
</comment>
<sequence length="265" mass="28221">MRTIAATAAATLMVLGFTDHLDSSAAVWCMVIASVIAVLDNGLESTAITEFAGPYWSGRALGTQNTTQRLAAAVGQPIFGALIASGGYPLAWAVCGLFPLVAVPLVPARLVPPGLSATAPRRSGRRFGRWKTARSPAGQVSRHRPIHPRRGGVLTEVGEQQRHRHDRRGRVSDALTGDIGRAAVDRFEHRRVGAGGVDIAAGGQADAAAHRRRQVGDDVAEQVVGDDDVEPARVGDQVNRRRVDVLIGHLDLRELLTDLIDGPRP</sequence>
<proteinExistence type="predicted"/>
<dbReference type="PANTHER" id="PTHR23527:SF1">
    <property type="entry name" value="BLL3282 PROTEIN"/>
    <property type="match status" value="1"/>
</dbReference>